<dbReference type="OrthoDB" id="2691424at2759"/>
<evidence type="ECO:0000313" key="4">
    <source>
        <dbReference type="Proteomes" id="UP000054018"/>
    </source>
</evidence>
<dbReference type="HOGENOM" id="CLU_821634_0_0_1"/>
<name>A0A0C9XU12_9AGAM</name>
<evidence type="ECO:0000256" key="2">
    <source>
        <dbReference type="SAM" id="Phobius"/>
    </source>
</evidence>
<dbReference type="Proteomes" id="UP000054018">
    <property type="component" value="Unassembled WGS sequence"/>
</dbReference>
<keyword evidence="2" id="KW-0812">Transmembrane</keyword>
<protein>
    <submittedName>
        <fullName evidence="3">Uncharacterized protein</fullName>
    </submittedName>
</protein>
<feature type="transmembrane region" description="Helical" evidence="2">
    <location>
        <begin position="266"/>
        <end position="286"/>
    </location>
</feature>
<organism evidence="3 4">
    <name type="scientific">Pisolithus microcarpus 441</name>
    <dbReference type="NCBI Taxonomy" id="765257"/>
    <lineage>
        <taxon>Eukaryota</taxon>
        <taxon>Fungi</taxon>
        <taxon>Dikarya</taxon>
        <taxon>Basidiomycota</taxon>
        <taxon>Agaricomycotina</taxon>
        <taxon>Agaricomycetes</taxon>
        <taxon>Agaricomycetidae</taxon>
        <taxon>Boletales</taxon>
        <taxon>Sclerodermatineae</taxon>
        <taxon>Pisolithaceae</taxon>
        <taxon>Pisolithus</taxon>
    </lineage>
</organism>
<accession>A0A0C9XU12</accession>
<keyword evidence="2" id="KW-1133">Transmembrane helix</keyword>
<evidence type="ECO:0000313" key="3">
    <source>
        <dbReference type="EMBL" id="KIK15860.1"/>
    </source>
</evidence>
<sequence>MAVGKSEWSLNTKPFGTKQFHAALRELHTDTTQAPRQSHVVCWRLTWTTIRHEASGYCDTTMSILDAVLRVLGLPKLFVVIVKRSCITTFNWLRCILSFWKASTEKWKRKHFLKDDALDCLTPITSIAGQHCQVRTIQCSEVGGSAMDRTRTIVPTLASATLQSLPIDRSNVGQSQSSSSKGITPASNPRRYPPAGARLRELQCCAPPFRKPLFTAKALYGILRMLFFPDHPGIIGRCIKTTQARYEQTQVIGKRSGASLEMMSRINLLATILLGANIGFLSIPSIDQQGLTYWPERLRYVPLLCALGSIMMGIAVPTPRLFVRACMESAVYLKFTTC</sequence>
<evidence type="ECO:0000256" key="1">
    <source>
        <dbReference type="SAM" id="MobiDB-lite"/>
    </source>
</evidence>
<keyword evidence="2" id="KW-0472">Membrane</keyword>
<proteinExistence type="predicted"/>
<feature type="transmembrane region" description="Helical" evidence="2">
    <location>
        <begin position="298"/>
        <end position="317"/>
    </location>
</feature>
<keyword evidence="4" id="KW-1185">Reference proteome</keyword>
<reference evidence="4" key="2">
    <citation type="submission" date="2015-01" db="EMBL/GenBank/DDBJ databases">
        <title>Evolutionary Origins and Diversification of the Mycorrhizal Mutualists.</title>
        <authorList>
            <consortium name="DOE Joint Genome Institute"/>
            <consortium name="Mycorrhizal Genomics Consortium"/>
            <person name="Kohler A."/>
            <person name="Kuo A."/>
            <person name="Nagy L.G."/>
            <person name="Floudas D."/>
            <person name="Copeland A."/>
            <person name="Barry K.W."/>
            <person name="Cichocki N."/>
            <person name="Veneault-Fourrey C."/>
            <person name="LaButti K."/>
            <person name="Lindquist E.A."/>
            <person name="Lipzen A."/>
            <person name="Lundell T."/>
            <person name="Morin E."/>
            <person name="Murat C."/>
            <person name="Riley R."/>
            <person name="Ohm R."/>
            <person name="Sun H."/>
            <person name="Tunlid A."/>
            <person name="Henrissat B."/>
            <person name="Grigoriev I.V."/>
            <person name="Hibbett D.S."/>
            <person name="Martin F."/>
        </authorList>
    </citation>
    <scope>NUCLEOTIDE SEQUENCE [LARGE SCALE GENOMIC DNA]</scope>
    <source>
        <strain evidence="4">441</strain>
    </source>
</reference>
<dbReference type="AlphaFoldDB" id="A0A0C9XU12"/>
<feature type="region of interest" description="Disordered" evidence="1">
    <location>
        <begin position="169"/>
        <end position="192"/>
    </location>
</feature>
<dbReference type="EMBL" id="KN833875">
    <property type="protein sequence ID" value="KIK15860.1"/>
    <property type="molecule type" value="Genomic_DNA"/>
</dbReference>
<reference evidence="3 4" key="1">
    <citation type="submission" date="2014-04" db="EMBL/GenBank/DDBJ databases">
        <authorList>
            <consortium name="DOE Joint Genome Institute"/>
            <person name="Kuo A."/>
            <person name="Kohler A."/>
            <person name="Costa M.D."/>
            <person name="Nagy L.G."/>
            <person name="Floudas D."/>
            <person name="Copeland A."/>
            <person name="Barry K.W."/>
            <person name="Cichocki N."/>
            <person name="Veneault-Fourrey C."/>
            <person name="LaButti K."/>
            <person name="Lindquist E.A."/>
            <person name="Lipzen A."/>
            <person name="Lundell T."/>
            <person name="Morin E."/>
            <person name="Murat C."/>
            <person name="Sun H."/>
            <person name="Tunlid A."/>
            <person name="Henrissat B."/>
            <person name="Grigoriev I.V."/>
            <person name="Hibbett D.S."/>
            <person name="Martin F."/>
            <person name="Nordberg H.P."/>
            <person name="Cantor M.N."/>
            <person name="Hua S.X."/>
        </authorList>
    </citation>
    <scope>NUCLEOTIDE SEQUENCE [LARGE SCALE GENOMIC DNA]</scope>
    <source>
        <strain evidence="3 4">441</strain>
    </source>
</reference>
<gene>
    <name evidence="3" type="ORF">PISMIDRAFT_686936</name>
</gene>